<evidence type="ECO:0000313" key="2">
    <source>
        <dbReference type="Proteomes" id="UP001732700"/>
    </source>
</evidence>
<keyword evidence="2" id="KW-1185">Reference proteome</keyword>
<evidence type="ECO:0000313" key="1">
    <source>
        <dbReference type="EnsemblPlants" id="AVESA.00010b.r2.7DG1347230.1.CDS"/>
    </source>
</evidence>
<organism evidence="1 2">
    <name type="scientific">Avena sativa</name>
    <name type="common">Oat</name>
    <dbReference type="NCBI Taxonomy" id="4498"/>
    <lineage>
        <taxon>Eukaryota</taxon>
        <taxon>Viridiplantae</taxon>
        <taxon>Streptophyta</taxon>
        <taxon>Embryophyta</taxon>
        <taxon>Tracheophyta</taxon>
        <taxon>Spermatophyta</taxon>
        <taxon>Magnoliopsida</taxon>
        <taxon>Liliopsida</taxon>
        <taxon>Poales</taxon>
        <taxon>Poaceae</taxon>
        <taxon>BOP clade</taxon>
        <taxon>Pooideae</taxon>
        <taxon>Poodae</taxon>
        <taxon>Poeae</taxon>
        <taxon>Poeae Chloroplast Group 1 (Aveneae type)</taxon>
        <taxon>Aveninae</taxon>
        <taxon>Avena</taxon>
    </lineage>
</organism>
<sequence>MEAVAVPVRVGVVLDLSSAVGRKRHSCISTALHDFNLKHPRYATRVELRVMDSRGNCATTEHAAEDLIKNARVQAIIWGPHTLTEADQVFQLGRHHNHIPIITFSSASPTSCTFWLEDPVTASGGRPKFGFTLGSDSITFLDLKTDKRNGINLDRRKTSENCEGPHMNIAVPMKYGFKEFVDATDPNNLTGYSIDIFEASMGTLQPSPCYGYSVFHGTYDELVGNVSSGAFHLGSPLVHNLSIAILKLTGENGASKIEEKWFGGSSTPIGDGTVPDTDSGPLTLQSFSGLFVVTGSISTLMLLISIARRVYAKCTSLRNADVESASYNGDDDDANLLQNGMSDNPSPDQQPLGEADIDDSRGVCVNRQNAREGAPGPLQQNGMQGGSVPAEHIQIEMRTI</sequence>
<reference evidence="1" key="2">
    <citation type="submission" date="2025-09" db="UniProtKB">
        <authorList>
            <consortium name="EnsemblPlants"/>
        </authorList>
    </citation>
    <scope>IDENTIFICATION</scope>
</reference>
<protein>
    <submittedName>
        <fullName evidence="1">Uncharacterized protein</fullName>
    </submittedName>
</protein>
<dbReference type="Proteomes" id="UP001732700">
    <property type="component" value="Chromosome 7D"/>
</dbReference>
<accession>A0ACD6A6X3</accession>
<proteinExistence type="predicted"/>
<reference evidence="1" key="1">
    <citation type="submission" date="2021-05" db="EMBL/GenBank/DDBJ databases">
        <authorList>
            <person name="Scholz U."/>
            <person name="Mascher M."/>
            <person name="Fiebig A."/>
        </authorList>
    </citation>
    <scope>NUCLEOTIDE SEQUENCE [LARGE SCALE GENOMIC DNA]</scope>
</reference>
<name>A0ACD6A6X3_AVESA</name>
<dbReference type="EnsemblPlants" id="AVESA.00010b.r2.7DG1347230.1">
    <property type="protein sequence ID" value="AVESA.00010b.r2.7DG1347230.1.CDS"/>
    <property type="gene ID" value="AVESA.00010b.r2.7DG1347230"/>
</dbReference>